<keyword evidence="4 6" id="KW-1133">Transmembrane helix</keyword>
<feature type="domain" description="DUF3817" evidence="7">
    <location>
        <begin position="6"/>
        <end position="93"/>
    </location>
</feature>
<dbReference type="NCBIfam" id="TIGR03954">
    <property type="entry name" value="integ_memb_HG"/>
    <property type="match status" value="1"/>
</dbReference>
<evidence type="ECO:0000256" key="4">
    <source>
        <dbReference type="ARBA" id="ARBA00022989"/>
    </source>
</evidence>
<evidence type="ECO:0000256" key="6">
    <source>
        <dbReference type="SAM" id="Phobius"/>
    </source>
</evidence>
<keyword evidence="9" id="KW-1185">Reference proteome</keyword>
<evidence type="ECO:0000313" key="9">
    <source>
        <dbReference type="Proteomes" id="UP000665561"/>
    </source>
</evidence>
<evidence type="ECO:0000256" key="5">
    <source>
        <dbReference type="ARBA" id="ARBA00023136"/>
    </source>
</evidence>
<dbReference type="InterPro" id="IPR023845">
    <property type="entry name" value="DUF3817_TM"/>
</dbReference>
<evidence type="ECO:0000256" key="3">
    <source>
        <dbReference type="ARBA" id="ARBA00022692"/>
    </source>
</evidence>
<dbReference type="Pfam" id="PF12823">
    <property type="entry name" value="DUF3817"/>
    <property type="match status" value="1"/>
</dbReference>
<feature type="transmembrane region" description="Helical" evidence="6">
    <location>
        <begin position="45"/>
        <end position="65"/>
    </location>
</feature>
<sequence>MKTSALKYFRWISYLEGASFLFLLCIAMPLKYIGDRPEAVTVTGGIHGLLFSLYLIGIVLMAILFRWKPLRIVGAVIAAFLPLGPFVFERRLKAGA</sequence>
<comment type="caution">
    <text evidence="8">The sequence shown here is derived from an EMBL/GenBank/DDBJ whole genome shotgun (WGS) entry which is preliminary data.</text>
</comment>
<evidence type="ECO:0000259" key="7">
    <source>
        <dbReference type="Pfam" id="PF12823"/>
    </source>
</evidence>
<keyword evidence="3 6" id="KW-0812">Transmembrane</keyword>
<accession>A0ABW9XMG2</accession>
<feature type="transmembrane region" description="Helical" evidence="6">
    <location>
        <begin position="12"/>
        <end position="33"/>
    </location>
</feature>
<dbReference type="Proteomes" id="UP000665561">
    <property type="component" value="Unassembled WGS sequence"/>
</dbReference>
<organism evidence="8 9">
    <name type="scientific">Paenibacillus glycinis</name>
    <dbReference type="NCBI Taxonomy" id="2697035"/>
    <lineage>
        <taxon>Bacteria</taxon>
        <taxon>Bacillati</taxon>
        <taxon>Bacillota</taxon>
        <taxon>Bacilli</taxon>
        <taxon>Bacillales</taxon>
        <taxon>Paenibacillaceae</taxon>
        <taxon>Paenibacillus</taxon>
    </lineage>
</organism>
<feature type="transmembrane region" description="Helical" evidence="6">
    <location>
        <begin position="72"/>
        <end position="88"/>
    </location>
</feature>
<evidence type="ECO:0000313" key="8">
    <source>
        <dbReference type="EMBL" id="NBD23751.1"/>
    </source>
</evidence>
<dbReference type="PANTHER" id="PTHR40077">
    <property type="entry name" value="MEMBRANE PROTEIN-RELATED"/>
    <property type="match status" value="1"/>
</dbReference>
<dbReference type="EMBL" id="JAAAMV010000003">
    <property type="protein sequence ID" value="NBD23751.1"/>
    <property type="molecule type" value="Genomic_DNA"/>
</dbReference>
<protein>
    <submittedName>
        <fullName evidence="8">DUF3817 domain-containing protein</fullName>
    </submittedName>
</protein>
<evidence type="ECO:0000256" key="2">
    <source>
        <dbReference type="ARBA" id="ARBA00022475"/>
    </source>
</evidence>
<keyword evidence="2" id="KW-1003">Cell membrane</keyword>
<comment type="subcellular location">
    <subcellularLocation>
        <location evidence="1">Cell membrane</location>
        <topology evidence="1">Multi-pass membrane protein</topology>
    </subcellularLocation>
</comment>
<keyword evidence="5 6" id="KW-0472">Membrane</keyword>
<dbReference type="RefSeq" id="WP_161742523.1">
    <property type="nucleotide sequence ID" value="NZ_JAAAMV010000003.1"/>
</dbReference>
<dbReference type="PANTHER" id="PTHR40077:SF1">
    <property type="entry name" value="MEMBRANE PROTEIN"/>
    <property type="match status" value="1"/>
</dbReference>
<name>A0ABW9XMG2_9BACL</name>
<reference evidence="8 9" key="1">
    <citation type="submission" date="2020-01" db="EMBL/GenBank/DDBJ databases">
        <title>Paenibacillus soybeanensis sp. nov. isolated from the nodules of soybean (Glycine max(L.) Merr).</title>
        <authorList>
            <person name="Wang H."/>
        </authorList>
    </citation>
    <scope>NUCLEOTIDE SEQUENCE [LARGE SCALE GENOMIC DNA]</scope>
    <source>
        <strain evidence="8 9">T1</strain>
    </source>
</reference>
<proteinExistence type="predicted"/>
<evidence type="ECO:0000256" key="1">
    <source>
        <dbReference type="ARBA" id="ARBA00004651"/>
    </source>
</evidence>
<gene>
    <name evidence="8" type="ORF">GT019_07700</name>
</gene>